<dbReference type="GO" id="GO:0004048">
    <property type="term" value="F:anthranilate phosphoribosyltransferase activity"/>
    <property type="evidence" value="ECO:0007669"/>
    <property type="project" value="UniProtKB-EC"/>
</dbReference>
<proteinExistence type="predicted"/>
<dbReference type="InterPro" id="IPR035902">
    <property type="entry name" value="Nuc_phospho_transferase"/>
</dbReference>
<dbReference type="GO" id="GO:0005829">
    <property type="term" value="C:cytosol"/>
    <property type="evidence" value="ECO:0007669"/>
    <property type="project" value="TreeGrafter"/>
</dbReference>
<keyword evidence="1 3" id="KW-0328">Glycosyltransferase</keyword>
<protein>
    <submittedName>
        <fullName evidence="3">Anthranilate phosphoribosyltransferase like</fullName>
        <ecNumber evidence="3">2.4.2.18</ecNumber>
    </submittedName>
</protein>
<dbReference type="PANTHER" id="PTHR43285:SF2">
    <property type="entry name" value="ANTHRANILATE PHOSPHORIBOSYLTRANSFERASE"/>
    <property type="match status" value="1"/>
</dbReference>
<reference evidence="3" key="1">
    <citation type="submission" date="2018-06" db="EMBL/GenBank/DDBJ databases">
        <authorList>
            <person name="Zhirakovskaya E."/>
        </authorList>
    </citation>
    <scope>NUCLEOTIDE SEQUENCE</scope>
</reference>
<dbReference type="InterPro" id="IPR005940">
    <property type="entry name" value="Anthranilate_Pribosyl_Tfrase"/>
</dbReference>
<evidence type="ECO:0000313" key="3">
    <source>
        <dbReference type="EMBL" id="VAW75599.1"/>
    </source>
</evidence>
<organism evidence="3">
    <name type="scientific">hydrothermal vent metagenome</name>
    <dbReference type="NCBI Taxonomy" id="652676"/>
    <lineage>
        <taxon>unclassified sequences</taxon>
        <taxon>metagenomes</taxon>
        <taxon>ecological metagenomes</taxon>
    </lineage>
</organism>
<dbReference type="EC" id="2.4.2.18" evidence="3"/>
<dbReference type="GO" id="GO:0000162">
    <property type="term" value="P:L-tryptophan biosynthetic process"/>
    <property type="evidence" value="ECO:0007669"/>
    <property type="project" value="InterPro"/>
</dbReference>
<accession>A0A3B0YMU4</accession>
<feature type="non-terminal residue" evidence="3">
    <location>
        <position position="1"/>
    </location>
</feature>
<dbReference type="EMBL" id="UOFN01000049">
    <property type="protein sequence ID" value="VAW75599.1"/>
    <property type="molecule type" value="Genomic_DNA"/>
</dbReference>
<gene>
    <name evidence="3" type="ORF">MNBD_GAMMA15-23</name>
</gene>
<evidence type="ECO:0000256" key="1">
    <source>
        <dbReference type="ARBA" id="ARBA00022676"/>
    </source>
</evidence>
<evidence type="ECO:0000256" key="2">
    <source>
        <dbReference type="ARBA" id="ARBA00022679"/>
    </source>
</evidence>
<dbReference type="Gene3D" id="3.40.1030.10">
    <property type="entry name" value="Nucleoside phosphorylase/phosphoribosyltransferase catalytic domain"/>
    <property type="match status" value="1"/>
</dbReference>
<dbReference type="PANTHER" id="PTHR43285">
    <property type="entry name" value="ANTHRANILATE PHOSPHORIBOSYLTRANSFERASE"/>
    <property type="match status" value="1"/>
</dbReference>
<name>A0A3B0YMU4_9ZZZZ</name>
<dbReference type="SUPFAM" id="SSF52418">
    <property type="entry name" value="Nucleoside phosphorylase/phosphoribosyltransferase catalytic domain"/>
    <property type="match status" value="1"/>
</dbReference>
<dbReference type="NCBIfam" id="NF006564">
    <property type="entry name" value="PRK09071.1"/>
    <property type="match status" value="1"/>
</dbReference>
<dbReference type="AlphaFoldDB" id="A0A3B0YMU4"/>
<keyword evidence="2 3" id="KW-0808">Transferase</keyword>
<sequence>PEEVAGFVRATRDCIELPEDAPKVDLDWSSYAGKRRHLPWFILSTLLLAENDTTVFMHGASGHTNGRIYTRDVLAALGIAPCTSIAEACERMKHDNFAYLDIEFLCPRLHEIIELRPLMGLRSPVHTIARSINPFHARNVMQGIFHPGYRPVHQEAAQLLGEANVAVIKGEGGEIERNPDIPCLVQRVYEGSLIEEEWPALFKQRHVKDETLDVQRLARVWRGEIEDEYGEASIISTAAIALQLMGKADTPDDANTLAQSLWENRSRDKTLAA</sequence>